<dbReference type="PANTHER" id="PTHR33607:SF2">
    <property type="entry name" value="ENDONUCLEASE-1"/>
    <property type="match status" value="1"/>
</dbReference>
<keyword evidence="3" id="KW-0732">Signal</keyword>
<protein>
    <submittedName>
        <fullName evidence="5">Similar to secreted ribonuclease</fullName>
    </submittedName>
</protein>
<name>U4KRY3_9MOLU</name>
<organism evidence="5 6">
    <name type="scientific">Acholeplasma brassicae</name>
    <dbReference type="NCBI Taxonomy" id="61635"/>
    <lineage>
        <taxon>Bacteria</taxon>
        <taxon>Bacillati</taxon>
        <taxon>Mycoplasmatota</taxon>
        <taxon>Mollicutes</taxon>
        <taxon>Acholeplasmatales</taxon>
        <taxon>Acholeplasmataceae</taxon>
        <taxon>Acholeplasma</taxon>
    </lineage>
</organism>
<dbReference type="GO" id="GO:0004518">
    <property type="term" value="F:nuclease activity"/>
    <property type="evidence" value="ECO:0007669"/>
    <property type="project" value="UniProtKB-KW"/>
</dbReference>
<sequence length="1026" mass="115630">MKRIKVLVVLAFLVLLSGCFDQKNTFEKVDAAFVLTYDSSDSENNVTKDVSLPDLENKFSDIEVTYTSSNQTVAIVEGLKIKIVPTEVDVTIKITLTVTINEEQQSFDRSFIVKAKPQSDDTYTLVIVDNDNQSDYVVLKDSLFNQTLSKEGFDFAGLYLDQAFTKPFDGYVRDNLTVYVKWIKVTLDTTAPNIIGVENLTIFLGDLIDLLSRITVTDNLDGSPQLWVDDSEVDYFTPGVYKVYYYAVDSSDNERIVEATLTIKNEVNLSTLETFEQSSGSGSSYTNGSFQSENGLIWVYEGMRGDQILDGKALTFGQSSSQFLKTIIPNGVNSVSIDFKHVFSGASTRNVDLYLNNELRHTFLVTADTMTYEVINLGVQGEVTFELRNASASRVIIDNILITHNQLSDDMKSVLKDQEALVLPSKLMFEQQLSLVTIGNYDSAISYHYQDGLNPYNHLIDLISGEVILIENQVKTIGVVVTIRKGTEEVSFTHAFIIGEGDPITISEAKTHNGLVKTTGVLTGFITMNNQVRAFFEDADTGIEVYLDVAFIPELEIGYSYIIKGNVTGVKEKQLTDVTSLIKQEQTVIYPTNYDPQTPNETVGKNIYFEGLFSDINNHIARIVVGQEVVLVDMSYLSTFDFSFAEVIEVLGYVVYENNNYYIVVLEQDDIQTRPNDLNRVNDLVLEHLGLNHQMIISDDLVLKYTDERFGLSVSYQSSNQSILSNDGKIITLEAEESVLLNYTLSKNSTIIYQSSIVIEIRLGNPLTGYYQEANGKIGDELLRSLTTIISRNYHSISYSATNKVLEVSDKHPSGSGYLGVYDHTSISGYNKEHVWPQSSFSEASPYKSDMHHLRISVVSTNSARSNYYFNNPTSPTSNWQVGSNRFFPGDQDKGDIARMLMYMAVRYRNDNFKLIVAESGRTSNAPSRTMGNLAVLLNWHLEDPVDSFEVNRNEVIYGTQKNRNPFIDHPELFESIWTIFMQEDSNRKISFNNLDPDFLMSYIELKIFEIQVDLGSYRKEHQLFC</sequence>
<evidence type="ECO:0000256" key="3">
    <source>
        <dbReference type="SAM" id="SignalP"/>
    </source>
</evidence>
<dbReference type="InterPro" id="IPR013783">
    <property type="entry name" value="Ig-like_fold"/>
</dbReference>
<dbReference type="HOGENOM" id="CLU_295056_0_0_14"/>
<evidence type="ECO:0000256" key="2">
    <source>
        <dbReference type="ARBA" id="ARBA00022801"/>
    </source>
</evidence>
<dbReference type="STRING" id="61635.BN85311420"/>
<dbReference type="GO" id="GO:0016787">
    <property type="term" value="F:hydrolase activity"/>
    <property type="evidence" value="ECO:0007669"/>
    <property type="project" value="UniProtKB-KW"/>
</dbReference>
<dbReference type="InterPro" id="IPR044925">
    <property type="entry name" value="His-Me_finger_sf"/>
</dbReference>
<dbReference type="InterPro" id="IPR046780">
    <property type="entry name" value="aBig_2"/>
</dbReference>
<keyword evidence="2" id="KW-0378">Hydrolase</keyword>
<dbReference type="EMBL" id="FO681348">
    <property type="protein sequence ID" value="CCV66163.1"/>
    <property type="molecule type" value="Genomic_DNA"/>
</dbReference>
<dbReference type="RefSeq" id="WP_030005023.1">
    <property type="nucleotide sequence ID" value="NC_022549.1"/>
</dbReference>
<feature type="domain" description="Atrophied bacterial Ig" evidence="4">
    <location>
        <begin position="30"/>
        <end position="115"/>
    </location>
</feature>
<feature type="signal peptide" evidence="3">
    <location>
        <begin position="1"/>
        <end position="21"/>
    </location>
</feature>
<dbReference type="PANTHER" id="PTHR33607">
    <property type="entry name" value="ENDONUCLEASE-1"/>
    <property type="match status" value="1"/>
</dbReference>
<dbReference type="SUPFAM" id="SSF54060">
    <property type="entry name" value="His-Me finger endonucleases"/>
    <property type="match status" value="1"/>
</dbReference>
<dbReference type="InterPro" id="IPR007346">
    <property type="entry name" value="Endonuclease-I"/>
</dbReference>
<evidence type="ECO:0000256" key="1">
    <source>
        <dbReference type="ARBA" id="ARBA00022722"/>
    </source>
</evidence>
<dbReference type="KEGG" id="abra:BN85311420"/>
<accession>U4KRY3</accession>
<reference evidence="5 6" key="1">
    <citation type="journal article" date="2013" name="J. Mol. Microbiol. Biotechnol.">
        <title>Analysis of the Complete Genomes of Acholeplasma brassicae , A. palmae and A. laidlawii and Their Comparison to the Obligate Parasites from ' Candidatus Phytoplasma'.</title>
        <authorList>
            <person name="Kube M."/>
            <person name="Siewert C."/>
            <person name="Migdoll A.M."/>
            <person name="Duduk B."/>
            <person name="Holz S."/>
            <person name="Rabus R."/>
            <person name="Seemuller E."/>
            <person name="Mitrovic J."/>
            <person name="Muller I."/>
            <person name="Buttner C."/>
            <person name="Reinhardt R."/>
        </authorList>
    </citation>
    <scope>NUCLEOTIDE SEQUENCE [LARGE SCALE GENOMIC DNA]</scope>
    <source>
        <strain evidence="6">0502</strain>
    </source>
</reference>
<evidence type="ECO:0000313" key="6">
    <source>
        <dbReference type="Proteomes" id="UP000032737"/>
    </source>
</evidence>
<keyword evidence="6" id="KW-1185">Reference proteome</keyword>
<keyword evidence="1" id="KW-0540">Nuclease</keyword>
<gene>
    <name evidence="5" type="ORF">BN85311420</name>
</gene>
<dbReference type="Proteomes" id="UP000032737">
    <property type="component" value="Chromosome"/>
</dbReference>
<dbReference type="Pfam" id="PF04231">
    <property type="entry name" value="Endonuclease_1"/>
    <property type="match status" value="1"/>
</dbReference>
<dbReference type="AlphaFoldDB" id="U4KRY3"/>
<feature type="chain" id="PRO_5004650685" evidence="3">
    <location>
        <begin position="22"/>
        <end position="1026"/>
    </location>
</feature>
<dbReference type="Pfam" id="PF20578">
    <property type="entry name" value="aBig_2"/>
    <property type="match status" value="1"/>
</dbReference>
<proteinExistence type="predicted"/>
<dbReference type="PROSITE" id="PS51257">
    <property type="entry name" value="PROKAR_LIPOPROTEIN"/>
    <property type="match status" value="1"/>
</dbReference>
<dbReference type="Gene3D" id="2.60.40.10">
    <property type="entry name" value="Immunoglobulins"/>
    <property type="match status" value="1"/>
</dbReference>
<dbReference type="OrthoDB" id="9801679at2"/>
<evidence type="ECO:0000313" key="5">
    <source>
        <dbReference type="EMBL" id="CCV66163.1"/>
    </source>
</evidence>
<evidence type="ECO:0000259" key="4">
    <source>
        <dbReference type="Pfam" id="PF20578"/>
    </source>
</evidence>